<organism evidence="1 2">
    <name type="scientific">Parashewanella spongiae</name>
    <dbReference type="NCBI Taxonomy" id="342950"/>
    <lineage>
        <taxon>Bacteria</taxon>
        <taxon>Pseudomonadati</taxon>
        <taxon>Pseudomonadota</taxon>
        <taxon>Gammaproteobacteria</taxon>
        <taxon>Alteromonadales</taxon>
        <taxon>Shewanellaceae</taxon>
        <taxon>Parashewanella</taxon>
    </lineage>
</organism>
<protein>
    <recommendedName>
        <fullName evidence="3">IS630 family transposase</fullName>
    </recommendedName>
</protein>
<name>A0A3A6U0Z1_9GAMM</name>
<evidence type="ECO:0000313" key="2">
    <source>
        <dbReference type="Proteomes" id="UP000273022"/>
    </source>
</evidence>
<comment type="caution">
    <text evidence="1">The sequence shown here is derived from an EMBL/GenBank/DDBJ whole genome shotgun (WGS) entry which is preliminary data.</text>
</comment>
<dbReference type="EMBL" id="QYYH01000167">
    <property type="protein sequence ID" value="RJY06351.1"/>
    <property type="molecule type" value="Genomic_DNA"/>
</dbReference>
<keyword evidence="2" id="KW-1185">Reference proteome</keyword>
<accession>A0A3A6U0Z1</accession>
<sequence length="64" mass="7634">MAEIELSILSRQCLNRRIPDQETLNTEVEAWITERNESKAKMNWQFTTEEARIKLKKLYPVLPE</sequence>
<dbReference type="Proteomes" id="UP000273022">
    <property type="component" value="Unassembled WGS sequence"/>
</dbReference>
<evidence type="ECO:0008006" key="3">
    <source>
        <dbReference type="Google" id="ProtNLM"/>
    </source>
</evidence>
<evidence type="ECO:0000313" key="1">
    <source>
        <dbReference type="EMBL" id="RJY06351.1"/>
    </source>
</evidence>
<reference evidence="1 2" key="1">
    <citation type="submission" date="2018-09" db="EMBL/GenBank/DDBJ databases">
        <title>Phylogeny of the Shewanellaceae, and recommendation for two new genera, Pseudoshewanella and Parashewanella.</title>
        <authorList>
            <person name="Wang G."/>
        </authorList>
    </citation>
    <scope>NUCLEOTIDE SEQUENCE [LARGE SCALE GENOMIC DNA]</scope>
    <source>
        <strain evidence="1 2">KCTC 22492</strain>
    </source>
</reference>
<dbReference type="OrthoDB" id="6350427at2"/>
<proteinExistence type="predicted"/>
<dbReference type="AlphaFoldDB" id="A0A3A6U0Z1"/>
<gene>
    <name evidence="1" type="ORF">D5R81_17910</name>
</gene>